<evidence type="ECO:0000313" key="2">
    <source>
        <dbReference type="EMBL" id="CAE0496238.1"/>
    </source>
</evidence>
<gene>
    <name evidence="2" type="ORF">DTER00134_LOCUS11311</name>
</gene>
<feature type="compositionally biased region" description="Pro residues" evidence="1">
    <location>
        <begin position="176"/>
        <end position="191"/>
    </location>
</feature>
<feature type="compositionally biased region" description="Polar residues" evidence="1">
    <location>
        <begin position="121"/>
        <end position="131"/>
    </location>
</feature>
<accession>A0A7S3QXD4</accession>
<feature type="region of interest" description="Disordered" evidence="1">
    <location>
        <begin position="219"/>
        <end position="287"/>
    </location>
</feature>
<sequence length="386" mass="41808">MSFLAGELEDAGYRRKQQHHHVNEVIRDVHDLHDRGDLPMPSENLSYLKKVQEMYSMFQPHGHQVRAPSPELQPSLLPHINSATPPPTSSLPPLQPQQPNNALHDKLLKPRLSVSAPNRFLQRSKSKSASNLFDRDAIEGTSFHTPRLSPQNSPASSTKLPPAIPYMAATTLAPHNSPPLSPGPSPGPSPHLVPSSCLPAPSATPSHPILLVPHHAYQHPSIPDATQPLASGASTTPASAPDDKPAADLGPRVGSKSRSGSRKGSRRPSSEGSHFKAGRVQPEVTSRYQKRGCCDKMGMHYDFGRDYVPGRLPEIGPDQDVPNLPARSGTGTWLRPARVGSSSCVPPPEPEPLLPPPASLCDMMTMHDQMRELQVCTFLTSALFIV</sequence>
<proteinExistence type="predicted"/>
<feature type="compositionally biased region" description="Pro residues" evidence="1">
    <location>
        <begin position="84"/>
        <end position="96"/>
    </location>
</feature>
<dbReference type="EMBL" id="HBIP01019084">
    <property type="protein sequence ID" value="CAE0496238.1"/>
    <property type="molecule type" value="Transcribed_RNA"/>
</dbReference>
<evidence type="ECO:0000256" key="1">
    <source>
        <dbReference type="SAM" id="MobiDB-lite"/>
    </source>
</evidence>
<organism evidence="2">
    <name type="scientific">Dunaliella tertiolecta</name>
    <name type="common">Green alga</name>
    <dbReference type="NCBI Taxonomy" id="3047"/>
    <lineage>
        <taxon>Eukaryota</taxon>
        <taxon>Viridiplantae</taxon>
        <taxon>Chlorophyta</taxon>
        <taxon>core chlorophytes</taxon>
        <taxon>Chlorophyceae</taxon>
        <taxon>CS clade</taxon>
        <taxon>Chlamydomonadales</taxon>
        <taxon>Dunaliellaceae</taxon>
        <taxon>Dunaliella</taxon>
    </lineage>
</organism>
<protein>
    <submittedName>
        <fullName evidence="2">Uncharacterized protein</fullName>
    </submittedName>
</protein>
<feature type="region of interest" description="Disordered" evidence="1">
    <location>
        <begin position="113"/>
        <end position="201"/>
    </location>
</feature>
<feature type="region of interest" description="Disordered" evidence="1">
    <location>
        <begin position="61"/>
        <end position="101"/>
    </location>
</feature>
<feature type="compositionally biased region" description="Low complexity" evidence="1">
    <location>
        <begin position="230"/>
        <end position="240"/>
    </location>
</feature>
<dbReference type="AlphaFoldDB" id="A0A7S3QXD4"/>
<reference evidence="2" key="1">
    <citation type="submission" date="2021-01" db="EMBL/GenBank/DDBJ databases">
        <authorList>
            <person name="Corre E."/>
            <person name="Pelletier E."/>
            <person name="Niang G."/>
            <person name="Scheremetjew M."/>
            <person name="Finn R."/>
            <person name="Kale V."/>
            <person name="Holt S."/>
            <person name="Cochrane G."/>
            <person name="Meng A."/>
            <person name="Brown T."/>
            <person name="Cohen L."/>
        </authorList>
    </citation>
    <scope>NUCLEOTIDE SEQUENCE</scope>
    <source>
        <strain evidence="2">CCMP1320</strain>
    </source>
</reference>
<name>A0A7S3QXD4_DUNTE</name>
<feature type="compositionally biased region" description="Polar residues" evidence="1">
    <location>
        <begin position="142"/>
        <end position="159"/>
    </location>
</feature>
<feature type="compositionally biased region" description="Low complexity" evidence="1">
    <location>
        <begin position="247"/>
        <end position="258"/>
    </location>
</feature>